<protein>
    <submittedName>
        <fullName evidence="6">LALA0S05e09428g1_1</fullName>
    </submittedName>
</protein>
<feature type="domain" description="Obg" evidence="5">
    <location>
        <begin position="109"/>
        <end position="365"/>
    </location>
</feature>
<dbReference type="PROSITE" id="PS51710">
    <property type="entry name" value="G_OBG"/>
    <property type="match status" value="1"/>
</dbReference>
<dbReference type="InterPro" id="IPR027417">
    <property type="entry name" value="P-loop_NTPase"/>
</dbReference>
<dbReference type="Proteomes" id="UP000054304">
    <property type="component" value="Unassembled WGS sequence"/>
</dbReference>
<dbReference type="GO" id="GO:0043022">
    <property type="term" value="F:ribosome binding"/>
    <property type="evidence" value="ECO:0007669"/>
    <property type="project" value="EnsemblFungi"/>
</dbReference>
<dbReference type="Pfam" id="PF01926">
    <property type="entry name" value="MMR_HSR1"/>
    <property type="match status" value="1"/>
</dbReference>
<dbReference type="GO" id="GO:0005525">
    <property type="term" value="F:GTP binding"/>
    <property type="evidence" value="ECO:0007669"/>
    <property type="project" value="UniProtKB-KW"/>
</dbReference>
<evidence type="ECO:0000256" key="2">
    <source>
        <dbReference type="ARBA" id="ARBA00023134"/>
    </source>
</evidence>
<dbReference type="InterPro" id="IPR031167">
    <property type="entry name" value="G_OBG"/>
</dbReference>
<dbReference type="EMBL" id="LN736364">
    <property type="protein sequence ID" value="CEP62608.1"/>
    <property type="molecule type" value="Genomic_DNA"/>
</dbReference>
<dbReference type="HOGENOM" id="CLU_011747_2_6_1"/>
<feature type="region of interest" description="Disordered" evidence="3">
    <location>
        <begin position="41"/>
        <end position="64"/>
    </location>
</feature>
<dbReference type="InterPro" id="IPR006073">
    <property type="entry name" value="GTP-bd"/>
</dbReference>
<dbReference type="AlphaFoldDB" id="A0A0C7MRS3"/>
<dbReference type="InterPro" id="IPR006169">
    <property type="entry name" value="GTP1_OBG_dom"/>
</dbReference>
<evidence type="ECO:0000313" key="7">
    <source>
        <dbReference type="Proteomes" id="UP000054304"/>
    </source>
</evidence>
<keyword evidence="2" id="KW-0342">GTP-binding</keyword>
<dbReference type="GO" id="GO:0005743">
    <property type="term" value="C:mitochondrial inner membrane"/>
    <property type="evidence" value="ECO:0007669"/>
    <property type="project" value="EnsemblFungi"/>
</dbReference>
<dbReference type="PANTHER" id="PTHR11702">
    <property type="entry name" value="DEVELOPMENTALLY REGULATED GTP-BINDING PROTEIN-RELATED"/>
    <property type="match status" value="1"/>
</dbReference>
<dbReference type="GO" id="GO:1902775">
    <property type="term" value="P:mitochondrial large ribosomal subunit assembly"/>
    <property type="evidence" value="ECO:0007669"/>
    <property type="project" value="EnsemblFungi"/>
</dbReference>
<evidence type="ECO:0000313" key="6">
    <source>
        <dbReference type="EMBL" id="CEP62608.1"/>
    </source>
</evidence>
<keyword evidence="1" id="KW-0547">Nucleotide-binding</keyword>
<feature type="domain" description="OBG-type G" evidence="4">
    <location>
        <begin position="366"/>
        <end position="538"/>
    </location>
</feature>
<dbReference type="SUPFAM" id="SSF52540">
    <property type="entry name" value="P-loop containing nucleoside triphosphate hydrolases"/>
    <property type="match status" value="1"/>
</dbReference>
<organism evidence="6 7">
    <name type="scientific">Lachancea lanzarotensis</name>
    <dbReference type="NCBI Taxonomy" id="1245769"/>
    <lineage>
        <taxon>Eukaryota</taxon>
        <taxon>Fungi</taxon>
        <taxon>Dikarya</taxon>
        <taxon>Ascomycota</taxon>
        <taxon>Saccharomycotina</taxon>
        <taxon>Saccharomycetes</taxon>
        <taxon>Saccharomycetales</taxon>
        <taxon>Saccharomycetaceae</taxon>
        <taxon>Lachancea</taxon>
    </lineage>
</organism>
<dbReference type="PANTHER" id="PTHR11702:SF31">
    <property type="entry name" value="MITOCHONDRIAL RIBOSOME-ASSOCIATED GTPASE 2"/>
    <property type="match status" value="1"/>
</dbReference>
<evidence type="ECO:0000259" key="4">
    <source>
        <dbReference type="PROSITE" id="PS51710"/>
    </source>
</evidence>
<evidence type="ECO:0000256" key="1">
    <source>
        <dbReference type="ARBA" id="ARBA00022741"/>
    </source>
</evidence>
<dbReference type="Gene3D" id="2.70.210.12">
    <property type="entry name" value="GTP1/OBG domain"/>
    <property type="match status" value="1"/>
</dbReference>
<dbReference type="GeneID" id="34686078"/>
<proteinExistence type="predicted"/>
<evidence type="ECO:0000259" key="5">
    <source>
        <dbReference type="PROSITE" id="PS51883"/>
    </source>
</evidence>
<dbReference type="PRINTS" id="PR00326">
    <property type="entry name" value="GTP1OBG"/>
</dbReference>
<name>A0A0C7MRS3_9SACH</name>
<dbReference type="OrthoDB" id="347018at2759"/>
<evidence type="ECO:0000256" key="3">
    <source>
        <dbReference type="SAM" id="MobiDB-lite"/>
    </source>
</evidence>
<dbReference type="GO" id="GO:0003924">
    <property type="term" value="F:GTPase activity"/>
    <property type="evidence" value="ECO:0007669"/>
    <property type="project" value="InterPro"/>
</dbReference>
<accession>A0A0C7MRS3</accession>
<keyword evidence="7" id="KW-1185">Reference proteome</keyword>
<dbReference type="PROSITE" id="PS51883">
    <property type="entry name" value="OBG"/>
    <property type="match status" value="1"/>
</dbReference>
<dbReference type="SUPFAM" id="SSF82051">
    <property type="entry name" value="Obg GTP-binding protein N-terminal domain"/>
    <property type="match status" value="1"/>
</dbReference>
<dbReference type="RefSeq" id="XP_022628833.1">
    <property type="nucleotide sequence ID" value="XM_022772517.1"/>
</dbReference>
<dbReference type="STRING" id="1245769.A0A0C7MRS3"/>
<dbReference type="Gene3D" id="3.40.50.300">
    <property type="entry name" value="P-loop containing nucleotide triphosphate hydrolases"/>
    <property type="match status" value="1"/>
</dbReference>
<dbReference type="InterPro" id="IPR036726">
    <property type="entry name" value="GTP1_OBG_dom_sf"/>
</dbReference>
<dbReference type="InterPro" id="IPR045086">
    <property type="entry name" value="OBG_GTPase"/>
</dbReference>
<reference evidence="6 7" key="1">
    <citation type="submission" date="2014-12" db="EMBL/GenBank/DDBJ databases">
        <authorList>
            <person name="Neuveglise Cecile"/>
        </authorList>
    </citation>
    <scope>NUCLEOTIDE SEQUENCE [LARGE SCALE GENOMIC DNA]</scope>
    <source>
        <strain evidence="6 7">CBS 12615</strain>
    </source>
</reference>
<dbReference type="Pfam" id="PF01018">
    <property type="entry name" value="GTP1_OBG"/>
    <property type="match status" value="2"/>
</dbReference>
<sequence length="540" mass="59447">MRLRPRPTVSRELRFCRWLSNAPDNAPTASDNEFWLRKLGKGQRRVSPSTENERKGNCMEAGTTAKEETSFQIVSTPPETPYINVKAALSRFTTVSYLQPKTQRHAQTNQFVDLKVLKLTSGKGGNGSVSFFRDAGRAIGPPDGGDGGDGGGIYVQAVEGLNGLAKLKTSYRAADGEDGAARQLDGARGKDVLILVPVGTVIKWCMDPLTVRDAVQAWRRGNSRVALRDAINQQTVDLQCTGRFEMDQKPTHIQLFRDSYGPGEGWYFKGKDKAYHEDKSWFTDLNDKVKIYDLEAAESELRNDRFPLCGLDLAKPNENPICLLKGGKGGLGNMHFLTNVIRNPRFSKVGRDGLEQHFMFELKTLADLGLVGLPNAGKSTILNCISNARPKVGHWEFTTTHPNVGTVKRGFDGVSFTVADIPGIIEGAANDKGMGLEFIRHIQRSKGWAIILSLGNADPLKDLNLLISELGGLEEVSKKNVLVVCNKADIGHENPASQRKFNIIQQFCQTQKWDAIPISALKEQNIDLLLQKMAVCAGKV</sequence>
<gene>
    <name evidence="6" type="ORF">LALA0_S05e09428g</name>
</gene>
<dbReference type="CDD" id="cd01898">
    <property type="entry name" value="Obg"/>
    <property type="match status" value="1"/>
</dbReference>